<reference evidence="1" key="1">
    <citation type="submission" date="2020-04" db="EMBL/GenBank/DDBJ databases">
        <authorList>
            <person name="Chiriac C."/>
            <person name="Salcher M."/>
            <person name="Ghai R."/>
            <person name="Kavagutti S V."/>
        </authorList>
    </citation>
    <scope>NUCLEOTIDE SEQUENCE</scope>
</reference>
<dbReference type="EMBL" id="LR796261">
    <property type="protein sequence ID" value="CAB4132309.1"/>
    <property type="molecule type" value="Genomic_DNA"/>
</dbReference>
<evidence type="ECO:0000313" key="1">
    <source>
        <dbReference type="EMBL" id="CAB4132309.1"/>
    </source>
</evidence>
<evidence type="ECO:0008006" key="2">
    <source>
        <dbReference type="Google" id="ProtNLM"/>
    </source>
</evidence>
<gene>
    <name evidence="1" type="ORF">UFOVP259_19</name>
</gene>
<name>A0A6J5LL02_9CAUD</name>
<protein>
    <recommendedName>
        <fullName evidence="2">Glycine zipper family protein</fullName>
    </recommendedName>
</protein>
<proteinExistence type="predicted"/>
<sequence>MKYILLLLMVGCANKVIIDPKTSTTPGNIYLDQMECERISEEVQYSSEMAKSAAFQGAASALLSAWIASKTGMPVNTAAGAGLASGAIVGSGSGAWSAYQRRQSIVKTCLNGRGYKVLE</sequence>
<accession>A0A6J5LL02</accession>
<organism evidence="1">
    <name type="scientific">uncultured Caudovirales phage</name>
    <dbReference type="NCBI Taxonomy" id="2100421"/>
    <lineage>
        <taxon>Viruses</taxon>
        <taxon>Duplodnaviria</taxon>
        <taxon>Heunggongvirae</taxon>
        <taxon>Uroviricota</taxon>
        <taxon>Caudoviricetes</taxon>
        <taxon>Peduoviridae</taxon>
        <taxon>Maltschvirus</taxon>
        <taxon>Maltschvirus maltsch</taxon>
    </lineage>
</organism>